<organism evidence="1 2">
    <name type="scientific">Streptomyces poriferorum</name>
    <dbReference type="NCBI Taxonomy" id="2798799"/>
    <lineage>
        <taxon>Bacteria</taxon>
        <taxon>Bacillati</taxon>
        <taxon>Actinomycetota</taxon>
        <taxon>Actinomycetes</taxon>
        <taxon>Kitasatosporales</taxon>
        <taxon>Streptomycetaceae</taxon>
        <taxon>Streptomyces</taxon>
    </lineage>
</organism>
<accession>A0ABY9J2B5</accession>
<keyword evidence="1" id="KW-0614">Plasmid</keyword>
<proteinExistence type="predicted"/>
<protein>
    <recommendedName>
        <fullName evidence="3">Tetratricopeptide repeat protein</fullName>
    </recommendedName>
</protein>
<evidence type="ECO:0000313" key="1">
    <source>
        <dbReference type="EMBL" id="WLQ62000.1"/>
    </source>
</evidence>
<reference evidence="1 2" key="1">
    <citation type="submission" date="2023-03" db="EMBL/GenBank/DDBJ databases">
        <title>Isolation and description of six Streptomyces strains from soil environments, able to metabolize different microbial glucans.</title>
        <authorList>
            <person name="Widen T."/>
            <person name="Larsbrink J."/>
        </authorList>
    </citation>
    <scope>NUCLEOTIDE SEQUENCE [LARGE SCALE GENOMIC DNA]</scope>
    <source>
        <strain evidence="1 2">Alt2</strain>
        <plasmid evidence="1 2">unnamed1</plasmid>
    </source>
</reference>
<dbReference type="EMBL" id="CP120989">
    <property type="protein sequence ID" value="WLQ62000.1"/>
    <property type="molecule type" value="Genomic_DNA"/>
</dbReference>
<evidence type="ECO:0000313" key="2">
    <source>
        <dbReference type="Proteomes" id="UP001235744"/>
    </source>
</evidence>
<dbReference type="InterPro" id="IPR011990">
    <property type="entry name" value="TPR-like_helical_dom_sf"/>
</dbReference>
<gene>
    <name evidence="1" type="ORF">P8A19_41740</name>
</gene>
<sequence>MSVHEELFRPWGTVTPAFWGAPELPTTQRAESQSSIPNELKGPLVEIAATAAAGQLPEAAWMAYELDSEVTTTHGPDHLNTVHIREVRAHLAHLAGDHATAFGWYLHTARLRATIQGAGHPDTAEATKRVYSLWRSVPEADSVRLGSELLAAVTDIHGPEAPVTRRTRKRMQSLSAPQIA</sequence>
<name>A0ABY9J2B5_9ACTN</name>
<keyword evidence="2" id="KW-1185">Reference proteome</keyword>
<evidence type="ECO:0008006" key="3">
    <source>
        <dbReference type="Google" id="ProtNLM"/>
    </source>
</evidence>
<dbReference type="Proteomes" id="UP001235744">
    <property type="component" value="Plasmid unnamed1"/>
</dbReference>
<dbReference type="RefSeq" id="WP_306106354.1">
    <property type="nucleotide sequence ID" value="NZ_CP120989.1"/>
</dbReference>
<geneLocation type="plasmid" evidence="1 2">
    <name>unnamed1</name>
</geneLocation>
<dbReference type="Gene3D" id="1.25.40.10">
    <property type="entry name" value="Tetratricopeptide repeat domain"/>
    <property type="match status" value="1"/>
</dbReference>